<evidence type="ECO:0000313" key="4">
    <source>
        <dbReference type="EMBL" id="ORV43012.1"/>
    </source>
</evidence>
<evidence type="ECO:0000313" key="6">
    <source>
        <dbReference type="Proteomes" id="UP000467201"/>
    </source>
</evidence>
<dbReference type="PANTHER" id="PTHR43037:SF5">
    <property type="entry name" value="FERULOYL ESTERASE"/>
    <property type="match status" value="1"/>
</dbReference>
<dbReference type="InterPro" id="IPR029058">
    <property type="entry name" value="AB_hydrolase_fold"/>
</dbReference>
<dbReference type="InterPro" id="IPR050955">
    <property type="entry name" value="Plant_Biomass_Hydrol_Est"/>
</dbReference>
<evidence type="ECO:0000256" key="2">
    <source>
        <dbReference type="ARBA" id="ARBA00022801"/>
    </source>
</evidence>
<evidence type="ECO:0000256" key="1">
    <source>
        <dbReference type="ARBA" id="ARBA00022729"/>
    </source>
</evidence>
<name>A0A1X1TEL0_9MYCO</name>
<dbReference type="STRING" id="126673.AWC01_07480"/>
<accession>A0A1X1TEL0</accession>
<proteinExistence type="predicted"/>
<reference evidence="3 6" key="2">
    <citation type="journal article" date="2019" name="Emerg. Microbes Infect.">
        <title>Comprehensive subspecies identification of 175 nontuberculous mycobacteria species based on 7547 genomic profiles.</title>
        <authorList>
            <person name="Matsumoto Y."/>
            <person name="Kinjo T."/>
            <person name="Motooka D."/>
            <person name="Nabeya D."/>
            <person name="Jung N."/>
            <person name="Uechi K."/>
            <person name="Horii T."/>
            <person name="Iida T."/>
            <person name="Fujita J."/>
            <person name="Nakamura S."/>
        </authorList>
    </citation>
    <scope>NUCLEOTIDE SEQUENCE [LARGE SCALE GENOMIC DNA]</scope>
    <source>
        <strain evidence="3 6">JCM 12405</strain>
    </source>
</reference>
<dbReference type="GO" id="GO:0016787">
    <property type="term" value="F:hydrolase activity"/>
    <property type="evidence" value="ECO:0007669"/>
    <property type="project" value="UniProtKB-KW"/>
</dbReference>
<organism evidence="4 5">
    <name type="scientific">Mycolicibacterium doricum</name>
    <dbReference type="NCBI Taxonomy" id="126673"/>
    <lineage>
        <taxon>Bacteria</taxon>
        <taxon>Bacillati</taxon>
        <taxon>Actinomycetota</taxon>
        <taxon>Actinomycetes</taxon>
        <taxon>Mycobacteriales</taxon>
        <taxon>Mycobacteriaceae</taxon>
        <taxon>Mycolicibacterium</taxon>
    </lineage>
</organism>
<dbReference type="Proteomes" id="UP000193564">
    <property type="component" value="Unassembled WGS sequence"/>
</dbReference>
<dbReference type="Gene3D" id="3.40.50.1820">
    <property type="entry name" value="alpha/beta hydrolase"/>
    <property type="match status" value="1"/>
</dbReference>
<protein>
    <recommendedName>
        <fullName evidence="7">Phospholipase/carboxylesterase/thioesterase domain-containing protein</fullName>
    </recommendedName>
</protein>
<keyword evidence="1" id="KW-0732">Signal</keyword>
<evidence type="ECO:0000313" key="5">
    <source>
        <dbReference type="Proteomes" id="UP000193564"/>
    </source>
</evidence>
<reference evidence="3" key="3">
    <citation type="submission" date="2020-02" db="EMBL/GenBank/DDBJ databases">
        <authorList>
            <person name="Matsumoto Y."/>
            <person name="Motooka D."/>
            <person name="Nakamura S."/>
        </authorList>
    </citation>
    <scope>NUCLEOTIDE SEQUENCE</scope>
    <source>
        <strain evidence="3">JCM 12405</strain>
    </source>
</reference>
<sequence length="123" mass="12784">MDPLLRFADEFGVLLLAPASGKATWDVVVGGFGPDVTAIDQALADVFAHYTADPDRLAVGGFSDGASYALSLGMTNGDLFTHILAFSPGFAAPGDAVGRPAIYISHGTAGCIVAPWRRGDYPR</sequence>
<dbReference type="EMBL" id="LQOS01000020">
    <property type="protein sequence ID" value="ORV43012.1"/>
    <property type="molecule type" value="Genomic_DNA"/>
</dbReference>
<reference evidence="4 5" key="1">
    <citation type="submission" date="2016-01" db="EMBL/GenBank/DDBJ databases">
        <title>The new phylogeny of the genus Mycobacterium.</title>
        <authorList>
            <person name="Tarcisio F."/>
            <person name="Conor M."/>
            <person name="Antonella G."/>
            <person name="Elisabetta G."/>
            <person name="Giulia F.S."/>
            <person name="Sara T."/>
            <person name="Anna F."/>
            <person name="Clotilde B."/>
            <person name="Roberto B."/>
            <person name="Veronica D.S."/>
            <person name="Fabio R."/>
            <person name="Monica P."/>
            <person name="Olivier J."/>
            <person name="Enrico T."/>
            <person name="Nicola S."/>
        </authorList>
    </citation>
    <scope>NUCLEOTIDE SEQUENCE [LARGE SCALE GENOMIC DNA]</scope>
    <source>
        <strain evidence="4 5">DSM 44339</strain>
    </source>
</reference>
<keyword evidence="5" id="KW-1185">Reference proteome</keyword>
<evidence type="ECO:0008006" key="7">
    <source>
        <dbReference type="Google" id="ProtNLM"/>
    </source>
</evidence>
<dbReference type="RefSeq" id="WP_085189551.1">
    <property type="nucleotide sequence ID" value="NZ_AP022605.1"/>
</dbReference>
<keyword evidence="2" id="KW-0378">Hydrolase</keyword>
<evidence type="ECO:0000313" key="3">
    <source>
        <dbReference type="EMBL" id="BBZ06076.1"/>
    </source>
</evidence>
<dbReference type="AlphaFoldDB" id="A0A1X1TEL0"/>
<dbReference type="PANTHER" id="PTHR43037">
    <property type="entry name" value="UNNAMED PRODUCT-RELATED"/>
    <property type="match status" value="1"/>
</dbReference>
<dbReference type="SUPFAM" id="SSF53474">
    <property type="entry name" value="alpha/beta-Hydrolases"/>
    <property type="match status" value="1"/>
</dbReference>
<dbReference type="EMBL" id="AP022605">
    <property type="protein sequence ID" value="BBZ06076.1"/>
    <property type="molecule type" value="Genomic_DNA"/>
</dbReference>
<dbReference type="OrthoDB" id="9767239at2"/>
<dbReference type="KEGG" id="mdr:MDOR_02450"/>
<gene>
    <name evidence="4" type="ORF">AWC01_07480</name>
    <name evidence="3" type="ORF">MDOR_02450</name>
</gene>
<dbReference type="Proteomes" id="UP000467201">
    <property type="component" value="Chromosome"/>
</dbReference>